<accession>A0A978VZ77</accession>
<dbReference type="AlphaFoldDB" id="A0A978VZ77"/>
<comment type="caution">
    <text evidence="2">The sequence shown here is derived from an EMBL/GenBank/DDBJ whole genome shotgun (WGS) entry which is preliminary data.</text>
</comment>
<dbReference type="EMBL" id="JAEACU010000001">
    <property type="protein sequence ID" value="KAH7545011.1"/>
    <property type="molecule type" value="Genomic_DNA"/>
</dbReference>
<evidence type="ECO:0000256" key="1">
    <source>
        <dbReference type="SAM" id="MobiDB-lite"/>
    </source>
</evidence>
<reference evidence="2" key="1">
    <citation type="journal article" date="2021" name="Front. Plant Sci.">
        <title>Chromosome-Scale Genome Assembly for Chinese Sour Jujube and Insights Into Its Genome Evolution and Domestication Signature.</title>
        <authorList>
            <person name="Shen L.-Y."/>
            <person name="Luo H."/>
            <person name="Wang X.-L."/>
            <person name="Wang X.-M."/>
            <person name="Qiu X.-J."/>
            <person name="Liu H."/>
            <person name="Zhou S.-S."/>
            <person name="Jia K.-H."/>
            <person name="Nie S."/>
            <person name="Bao Y.-T."/>
            <person name="Zhang R.-G."/>
            <person name="Yun Q.-Z."/>
            <person name="Chai Y.-H."/>
            <person name="Lu J.-Y."/>
            <person name="Li Y."/>
            <person name="Zhao S.-W."/>
            <person name="Mao J.-F."/>
            <person name="Jia S.-G."/>
            <person name="Mao Y.-M."/>
        </authorList>
    </citation>
    <scope>NUCLEOTIDE SEQUENCE</scope>
    <source>
        <strain evidence="2">AT0</strain>
        <tissue evidence="2">Leaf</tissue>
    </source>
</reference>
<proteinExistence type="predicted"/>
<dbReference type="PANTHER" id="PTHR34287:SF2">
    <property type="match status" value="1"/>
</dbReference>
<evidence type="ECO:0000313" key="2">
    <source>
        <dbReference type="EMBL" id="KAH7545011.1"/>
    </source>
</evidence>
<feature type="region of interest" description="Disordered" evidence="1">
    <location>
        <begin position="1"/>
        <end position="23"/>
    </location>
</feature>
<gene>
    <name evidence="2" type="ORF">FEM48_Zijuj01G0048000</name>
</gene>
<sequence length="127" mass="14528">MSLSQVSSSASSSSQNSNSPLKVQLVSKSTSDQLLEKFFDAAEFDFDYEQSGLWSPPVRRSVFMSSPGKIFTEQEMLERLKTMMDARDSGRRYRMHHVALEDMWKPATVTCYHHYHAVGTMLKVKKN</sequence>
<protein>
    <submittedName>
        <fullName evidence="2">Uncharacterized protein</fullName>
    </submittedName>
</protein>
<dbReference type="PANTHER" id="PTHR34287">
    <property type="entry name" value="OS06G0551500 PROTEIN-RELATED"/>
    <property type="match status" value="1"/>
</dbReference>
<organism evidence="2 3">
    <name type="scientific">Ziziphus jujuba var. spinosa</name>
    <dbReference type="NCBI Taxonomy" id="714518"/>
    <lineage>
        <taxon>Eukaryota</taxon>
        <taxon>Viridiplantae</taxon>
        <taxon>Streptophyta</taxon>
        <taxon>Embryophyta</taxon>
        <taxon>Tracheophyta</taxon>
        <taxon>Spermatophyta</taxon>
        <taxon>Magnoliopsida</taxon>
        <taxon>eudicotyledons</taxon>
        <taxon>Gunneridae</taxon>
        <taxon>Pentapetalae</taxon>
        <taxon>rosids</taxon>
        <taxon>fabids</taxon>
        <taxon>Rosales</taxon>
        <taxon>Rhamnaceae</taxon>
        <taxon>Paliureae</taxon>
        <taxon>Ziziphus</taxon>
    </lineage>
</organism>
<evidence type="ECO:0000313" key="3">
    <source>
        <dbReference type="Proteomes" id="UP000813462"/>
    </source>
</evidence>
<name>A0A978VZ77_ZIZJJ</name>
<feature type="compositionally biased region" description="Low complexity" evidence="1">
    <location>
        <begin position="1"/>
        <end position="19"/>
    </location>
</feature>
<dbReference type="Proteomes" id="UP000813462">
    <property type="component" value="Unassembled WGS sequence"/>
</dbReference>